<feature type="compositionally biased region" description="Basic and acidic residues" evidence="1">
    <location>
        <begin position="152"/>
        <end position="170"/>
    </location>
</feature>
<feature type="compositionally biased region" description="Basic and acidic residues" evidence="1">
    <location>
        <begin position="108"/>
        <end position="118"/>
    </location>
</feature>
<name>A0ABU8NFL7_9PSEU</name>
<protein>
    <submittedName>
        <fullName evidence="2">Uncharacterized protein</fullName>
    </submittedName>
</protein>
<feature type="compositionally biased region" description="Low complexity" evidence="1">
    <location>
        <begin position="1"/>
        <end position="20"/>
    </location>
</feature>
<gene>
    <name evidence="2" type="ORF">WCD41_28430</name>
</gene>
<evidence type="ECO:0000256" key="1">
    <source>
        <dbReference type="SAM" id="MobiDB-lite"/>
    </source>
</evidence>
<feature type="compositionally biased region" description="Low complexity" evidence="1">
    <location>
        <begin position="44"/>
        <end position="53"/>
    </location>
</feature>
<feature type="region of interest" description="Disordered" evidence="1">
    <location>
        <begin position="146"/>
        <end position="187"/>
    </location>
</feature>
<comment type="caution">
    <text evidence="2">The sequence shown here is derived from an EMBL/GenBank/DDBJ whole genome shotgun (WGS) entry which is preliminary data.</text>
</comment>
<evidence type="ECO:0000313" key="3">
    <source>
        <dbReference type="Proteomes" id="UP001370100"/>
    </source>
</evidence>
<feature type="compositionally biased region" description="Basic and acidic residues" evidence="1">
    <location>
        <begin position="82"/>
        <end position="100"/>
    </location>
</feature>
<reference evidence="2 3" key="1">
    <citation type="submission" date="2024-03" db="EMBL/GenBank/DDBJ databases">
        <title>Actinomycetospora sp. OC33-EN06, a novel actinomycete isolated from wild orchid (Aerides multiflora).</title>
        <authorList>
            <person name="Suriyachadkun C."/>
        </authorList>
    </citation>
    <scope>NUCLEOTIDE SEQUENCE [LARGE SCALE GENOMIC DNA]</scope>
    <source>
        <strain evidence="2 3">OC33-EN06</strain>
    </source>
</reference>
<proteinExistence type="predicted"/>
<keyword evidence="3" id="KW-1185">Reference proteome</keyword>
<organism evidence="2 3">
    <name type="scientific">Actinomycetospora aeridis</name>
    <dbReference type="NCBI Taxonomy" id="3129231"/>
    <lineage>
        <taxon>Bacteria</taxon>
        <taxon>Bacillati</taxon>
        <taxon>Actinomycetota</taxon>
        <taxon>Actinomycetes</taxon>
        <taxon>Pseudonocardiales</taxon>
        <taxon>Pseudonocardiaceae</taxon>
        <taxon>Actinomycetospora</taxon>
    </lineage>
</organism>
<sequence>MSTTSGASRSTATTASSPSAVGPDGEGAVDRGSALAHARQAEPGARAGGVAARAVDHPQPHGLRGVVDGHRDRRVRRVPRGVGERLGEDPVERDRRRRTEPGGVAGGGHREVDARGGGRGEQLVDVVGTGLGRELGVVVVGAQDGEDPAQLGERRAGRRADGRELLRGRGVDPGQPVAGGLGADHDHRHRVGDDVVQVAGHPRAFLQHRAA</sequence>
<feature type="region of interest" description="Disordered" evidence="1">
    <location>
        <begin position="1"/>
        <end position="120"/>
    </location>
</feature>
<evidence type="ECO:0000313" key="2">
    <source>
        <dbReference type="EMBL" id="MEJ2890416.1"/>
    </source>
</evidence>
<accession>A0ABU8NFL7</accession>
<dbReference type="Proteomes" id="UP001370100">
    <property type="component" value="Unassembled WGS sequence"/>
</dbReference>
<dbReference type="EMBL" id="JBBEGL010000013">
    <property type="protein sequence ID" value="MEJ2890416.1"/>
    <property type="molecule type" value="Genomic_DNA"/>
</dbReference>